<dbReference type="Proteomes" id="UP001277972">
    <property type="component" value="Unassembled WGS sequence"/>
</dbReference>
<dbReference type="EMBL" id="JAWZSR010000002">
    <property type="protein sequence ID" value="MDX8045249.1"/>
    <property type="molecule type" value="Genomic_DNA"/>
</dbReference>
<comment type="caution">
    <text evidence="1">The sequence shown here is derived from an EMBL/GenBank/DDBJ whole genome shotgun (WGS) entry which is preliminary data.</text>
</comment>
<name>A0ACC6M2R5_9BACI</name>
<organism evidence="1 2">
    <name type="scientific">Gracilibacillus pellucidus</name>
    <dbReference type="NCBI Taxonomy" id="3095368"/>
    <lineage>
        <taxon>Bacteria</taxon>
        <taxon>Bacillati</taxon>
        <taxon>Bacillota</taxon>
        <taxon>Bacilli</taxon>
        <taxon>Bacillales</taxon>
        <taxon>Bacillaceae</taxon>
        <taxon>Gracilibacillus</taxon>
    </lineage>
</organism>
<accession>A0ACC6M2R5</accession>
<evidence type="ECO:0000313" key="1">
    <source>
        <dbReference type="EMBL" id="MDX8045249.1"/>
    </source>
</evidence>
<proteinExistence type="predicted"/>
<reference evidence="1" key="1">
    <citation type="submission" date="2023-11" db="EMBL/GenBank/DDBJ databases">
        <title>Gracilibacillus pellucida a moderately halophilic bacterium isolated from saline soil in Xinjiang province.</title>
        <authorList>
            <person name="Zhang Z."/>
            <person name="Tan F."/>
            <person name="Wang Y."/>
            <person name="Xia M."/>
        </authorList>
    </citation>
    <scope>NUCLEOTIDE SEQUENCE</scope>
    <source>
        <strain evidence="1">S3-1-1</strain>
    </source>
</reference>
<sequence>MENNITTPKKHSMISYFALAIGIICFFIVFVTPTRIANTGNMMGDIIAIVLMGVGTVLSIVEIAKTTEKKLIPIVSLILSLSLIIFWIIIFVLLVTRQIPFAP</sequence>
<evidence type="ECO:0000313" key="2">
    <source>
        <dbReference type="Proteomes" id="UP001277972"/>
    </source>
</evidence>
<keyword evidence="2" id="KW-1185">Reference proteome</keyword>
<protein>
    <submittedName>
        <fullName evidence="1">Uncharacterized protein</fullName>
    </submittedName>
</protein>
<gene>
    <name evidence="1" type="ORF">SH601_04535</name>
</gene>